<evidence type="ECO:0000313" key="6">
    <source>
        <dbReference type="EMBL" id="EHG25421.1"/>
    </source>
</evidence>
<dbReference type="RefSeq" id="WP_006696142.1">
    <property type="nucleotide sequence ID" value="NZ_JH376858.1"/>
</dbReference>
<dbReference type="EC" id="5.2.1.8" evidence="4"/>
<dbReference type="EMBL" id="ADGH01000004">
    <property type="protein sequence ID" value="EHG25421.1"/>
    <property type="molecule type" value="Genomic_DNA"/>
</dbReference>
<evidence type="ECO:0000313" key="7">
    <source>
        <dbReference type="Proteomes" id="UP000003175"/>
    </source>
</evidence>
<comment type="caution">
    <text evidence="6">The sequence shown here is derived from an EMBL/GenBank/DDBJ whole genome shotgun (WGS) entry which is preliminary data.</text>
</comment>
<organism evidence="6 7">
    <name type="scientific">Selenomonas noxia F0398</name>
    <dbReference type="NCBI Taxonomy" id="702437"/>
    <lineage>
        <taxon>Bacteria</taxon>
        <taxon>Bacillati</taxon>
        <taxon>Bacillota</taxon>
        <taxon>Negativicutes</taxon>
        <taxon>Selenomonadales</taxon>
        <taxon>Selenomonadaceae</taxon>
        <taxon>Selenomonas</taxon>
    </lineage>
</organism>
<keyword evidence="4" id="KW-0732">Signal</keyword>
<evidence type="ECO:0000256" key="4">
    <source>
        <dbReference type="RuleBase" id="RU363019"/>
    </source>
</evidence>
<evidence type="ECO:0000256" key="2">
    <source>
        <dbReference type="ARBA" id="ARBA00023110"/>
    </source>
</evidence>
<comment type="catalytic activity">
    <reaction evidence="4">
        <text>[protein]-peptidylproline (omega=180) = [protein]-peptidylproline (omega=0)</text>
        <dbReference type="Rhea" id="RHEA:16237"/>
        <dbReference type="Rhea" id="RHEA-COMP:10747"/>
        <dbReference type="Rhea" id="RHEA-COMP:10748"/>
        <dbReference type="ChEBI" id="CHEBI:83833"/>
        <dbReference type="ChEBI" id="CHEBI:83834"/>
        <dbReference type="EC" id="5.2.1.8"/>
    </reaction>
</comment>
<comment type="function">
    <text evidence="1 4">PPIases accelerate the folding of proteins. It catalyzes the cis-trans isomerization of proline imidic peptide bonds in oligopeptides.</text>
</comment>
<keyword evidence="2 4" id="KW-0697">Rotamase</keyword>
<dbReference type="InterPro" id="IPR002130">
    <property type="entry name" value="Cyclophilin-type_PPIase_dom"/>
</dbReference>
<accession>A0ABN0DR93</accession>
<proteinExistence type="inferred from homology"/>
<dbReference type="InterPro" id="IPR044666">
    <property type="entry name" value="Cyclophilin_A-like"/>
</dbReference>
<name>A0ABN0DR93_9FIRM</name>
<dbReference type="CDD" id="cd00317">
    <property type="entry name" value="cyclophilin"/>
    <property type="match status" value="1"/>
</dbReference>
<sequence length="203" mass="22073">MGKKFYILMLCLAAAAVTTFFAAHSGIAGMSFNTLLDQQKGENRTVANRIAVFTTNKGTFEVELFEDKVPITTKNFIDLSEKGFYDGLIFHRVIDGFMIQGGDPKGNGTGGPGYTIPDEFDPTLKHNGEGILSMANAGPNTGGSQFFITLAATPWLDNHHAVFGKVIDGMDVVRDIGHTKTEYGDRPIHDVVIEKITIKDATE</sequence>
<dbReference type="PANTHER" id="PTHR45625:SF4">
    <property type="entry name" value="PEPTIDYLPROLYL ISOMERASE DOMAIN AND WD REPEAT-CONTAINING PROTEIN 1"/>
    <property type="match status" value="1"/>
</dbReference>
<dbReference type="PRINTS" id="PR00153">
    <property type="entry name" value="CSAPPISMRASE"/>
</dbReference>
<feature type="domain" description="PPIase cyclophilin-type" evidence="5">
    <location>
        <begin position="47"/>
        <end position="198"/>
    </location>
</feature>
<evidence type="ECO:0000259" key="5">
    <source>
        <dbReference type="PROSITE" id="PS50072"/>
    </source>
</evidence>
<dbReference type="Proteomes" id="UP000003175">
    <property type="component" value="Unassembled WGS sequence"/>
</dbReference>
<dbReference type="Gene3D" id="2.40.100.10">
    <property type="entry name" value="Cyclophilin-like"/>
    <property type="match status" value="1"/>
</dbReference>
<comment type="similarity">
    <text evidence="4">Belongs to the cyclophilin-type PPIase family.</text>
</comment>
<reference evidence="6 7" key="1">
    <citation type="submission" date="2011-08" db="EMBL/GenBank/DDBJ databases">
        <title>The Genome Sequence of Selenomonas noxia F0398.</title>
        <authorList>
            <consortium name="The Broad Institute Genome Sequencing Platform"/>
            <person name="Earl A."/>
            <person name="Ward D."/>
            <person name="Feldgarden M."/>
            <person name="Gevers D."/>
            <person name="Izard J."/>
            <person name="Ganesan A."/>
            <person name="Blanton J.M."/>
            <person name="Baranova O.V."/>
            <person name="Tanner A.C."/>
            <person name="Dewhirst F.E."/>
            <person name="Young S.K."/>
            <person name="Zeng Q."/>
            <person name="Gargeya S."/>
            <person name="Fitzgerald M."/>
            <person name="Haas B."/>
            <person name="Abouelleil A."/>
            <person name="Alvarado L."/>
            <person name="Arachchi H.M."/>
            <person name="Berlin A."/>
            <person name="Brown A."/>
            <person name="Chapman S.B."/>
            <person name="Chen Z."/>
            <person name="Dunbar C."/>
            <person name="Freedman E."/>
            <person name="Gearin G."/>
            <person name="Gellesch M."/>
            <person name="Goldberg J."/>
            <person name="Griggs A."/>
            <person name="Gujja S."/>
            <person name="Heiman D."/>
            <person name="Howarth C."/>
            <person name="Larson L."/>
            <person name="Lui A."/>
            <person name="MacDonald P.J.P."/>
            <person name="Montmayeur A."/>
            <person name="Murphy C."/>
            <person name="Neiman D."/>
            <person name="Pearson M."/>
            <person name="Priest M."/>
            <person name="Roberts A."/>
            <person name="Saif S."/>
            <person name="Shea T."/>
            <person name="Shenoy N."/>
            <person name="Sisk P."/>
            <person name="Stolte C."/>
            <person name="Sykes S."/>
            <person name="Wortman J."/>
            <person name="Nusbaum C."/>
            <person name="Birren B."/>
        </authorList>
    </citation>
    <scope>NUCLEOTIDE SEQUENCE [LARGE SCALE GENOMIC DNA]</scope>
    <source>
        <strain evidence="6 7">F0398</strain>
    </source>
</reference>
<evidence type="ECO:0000256" key="3">
    <source>
        <dbReference type="ARBA" id="ARBA00023235"/>
    </source>
</evidence>
<dbReference type="PROSITE" id="PS00170">
    <property type="entry name" value="CSA_PPIASE_1"/>
    <property type="match status" value="1"/>
</dbReference>
<evidence type="ECO:0000256" key="1">
    <source>
        <dbReference type="ARBA" id="ARBA00002388"/>
    </source>
</evidence>
<gene>
    <name evidence="6" type="ORF">HMPREF9432_00801</name>
</gene>
<dbReference type="SUPFAM" id="SSF50891">
    <property type="entry name" value="Cyclophilin-like"/>
    <property type="match status" value="1"/>
</dbReference>
<feature type="chain" id="PRO_5045006773" description="Peptidyl-prolyl cis-trans isomerase" evidence="4">
    <location>
        <begin position="23"/>
        <end position="203"/>
    </location>
</feature>
<keyword evidence="7" id="KW-1185">Reference proteome</keyword>
<dbReference type="InterPro" id="IPR020892">
    <property type="entry name" value="Cyclophilin-type_PPIase_CS"/>
</dbReference>
<dbReference type="Pfam" id="PF00160">
    <property type="entry name" value="Pro_isomerase"/>
    <property type="match status" value="1"/>
</dbReference>
<protein>
    <recommendedName>
        <fullName evidence="4">Peptidyl-prolyl cis-trans isomerase</fullName>
        <shortName evidence="4">PPIase</shortName>
        <ecNumber evidence="4">5.2.1.8</ecNumber>
    </recommendedName>
</protein>
<feature type="signal peptide" evidence="4">
    <location>
        <begin position="1"/>
        <end position="22"/>
    </location>
</feature>
<dbReference type="PANTHER" id="PTHR45625">
    <property type="entry name" value="PEPTIDYL-PROLYL CIS-TRANS ISOMERASE-RELATED"/>
    <property type="match status" value="1"/>
</dbReference>
<dbReference type="PROSITE" id="PS50072">
    <property type="entry name" value="CSA_PPIASE_2"/>
    <property type="match status" value="1"/>
</dbReference>
<keyword evidence="3 4" id="KW-0413">Isomerase</keyword>
<dbReference type="GeneID" id="32475972"/>
<dbReference type="InterPro" id="IPR029000">
    <property type="entry name" value="Cyclophilin-like_dom_sf"/>
</dbReference>